<dbReference type="OMA" id="VAFWLNH"/>
<protein>
    <recommendedName>
        <fullName evidence="6">SGNH hydrolase-type esterase domain-containing protein</fullName>
    </recommendedName>
</protein>
<evidence type="ECO:0000313" key="3">
    <source>
        <dbReference type="EMBL" id="SPQ93959.1"/>
    </source>
</evidence>
<feature type="signal peptide" evidence="1">
    <location>
        <begin position="1"/>
        <end position="16"/>
    </location>
</feature>
<dbReference type="OrthoDB" id="2150942at2759"/>
<name>A0A0G4IYZ2_PLABS</name>
<evidence type="ECO:0000313" key="2">
    <source>
        <dbReference type="EMBL" id="CEP00545.1"/>
    </source>
</evidence>
<evidence type="ECO:0000313" key="4">
    <source>
        <dbReference type="Proteomes" id="UP000039324"/>
    </source>
</evidence>
<dbReference type="AlphaFoldDB" id="A0A0G4IYZ2"/>
<dbReference type="EMBL" id="OVEO01000002">
    <property type="protein sequence ID" value="SPQ93959.1"/>
    <property type="molecule type" value="Genomic_DNA"/>
</dbReference>
<organism evidence="2 4">
    <name type="scientific">Plasmodiophora brassicae</name>
    <name type="common">Clubroot disease agent</name>
    <dbReference type="NCBI Taxonomy" id="37360"/>
    <lineage>
        <taxon>Eukaryota</taxon>
        <taxon>Sar</taxon>
        <taxon>Rhizaria</taxon>
        <taxon>Endomyxa</taxon>
        <taxon>Phytomyxea</taxon>
        <taxon>Plasmodiophorida</taxon>
        <taxon>Plasmodiophoridae</taxon>
        <taxon>Plasmodiophora</taxon>
    </lineage>
</organism>
<reference evidence="2 4" key="1">
    <citation type="submission" date="2015-02" db="EMBL/GenBank/DDBJ databases">
        <authorList>
            <person name="Chooi Y.-H."/>
        </authorList>
    </citation>
    <scope>NUCLEOTIDE SEQUENCE [LARGE SCALE GENOMIC DNA]</scope>
    <source>
        <strain evidence="2">E3</strain>
    </source>
</reference>
<sequence>MVLQVIVIVLMEVAEGTVPSNDFYHPVRSYHGHDVGHLQVCHSALRRRASSIVFLAGDSSLDNKYWITGPDRHREAAGAYADVLAPPVQVADVAYHLTAHGASALNCAVEESALADRERKLLPQDEFIRDHIGPNDVLVVSVGGNDIALKASASTKWNMCLLVYVNSLAALSDPVKSATCRGMPHFLDMFGRRLQAYIEKLTAKARPKKTVVCMIYYPDERQSGGWADGVLNVLKYNTEPQRLQHAIKAAFEHAVSKIRIDGTDVIPLPLYAVLDGKDTDDYVARVEPSGQGGRKMADAIFTAARLDQSSTTNSSTSL</sequence>
<keyword evidence="1" id="KW-0732">Signal</keyword>
<keyword evidence="4" id="KW-1185">Reference proteome</keyword>
<dbReference type="Gene3D" id="3.40.50.1110">
    <property type="entry name" value="SGNH hydrolase"/>
    <property type="match status" value="1"/>
</dbReference>
<dbReference type="InterPro" id="IPR036514">
    <property type="entry name" value="SGNH_hydro_sf"/>
</dbReference>
<dbReference type="Proteomes" id="UP000039324">
    <property type="component" value="Unassembled WGS sequence"/>
</dbReference>
<evidence type="ECO:0000313" key="5">
    <source>
        <dbReference type="Proteomes" id="UP000290189"/>
    </source>
</evidence>
<evidence type="ECO:0008006" key="6">
    <source>
        <dbReference type="Google" id="ProtNLM"/>
    </source>
</evidence>
<dbReference type="Proteomes" id="UP000290189">
    <property type="component" value="Unassembled WGS sequence"/>
</dbReference>
<dbReference type="SUPFAM" id="SSF52266">
    <property type="entry name" value="SGNH hydrolase"/>
    <property type="match status" value="1"/>
</dbReference>
<evidence type="ECO:0000256" key="1">
    <source>
        <dbReference type="SAM" id="SignalP"/>
    </source>
</evidence>
<reference evidence="3 5" key="2">
    <citation type="submission" date="2018-03" db="EMBL/GenBank/DDBJ databases">
        <authorList>
            <person name="Fogelqvist J."/>
        </authorList>
    </citation>
    <scope>NUCLEOTIDE SEQUENCE [LARGE SCALE GENOMIC DNA]</scope>
</reference>
<keyword evidence="3" id="KW-0496">Mitochondrion</keyword>
<feature type="chain" id="PRO_5036293183" description="SGNH hydrolase-type esterase domain-containing protein" evidence="1">
    <location>
        <begin position="17"/>
        <end position="318"/>
    </location>
</feature>
<accession>A0A0G4IYZ2</accession>
<proteinExistence type="predicted"/>
<geneLocation type="mitochondrion" evidence="3"/>
<gene>
    <name evidence="2" type="ORF">PBRA_001600</name>
    <name evidence="3" type="ORF">PLBR_LOCUS1174</name>
</gene>
<dbReference type="EMBL" id="CDSF01000101">
    <property type="protein sequence ID" value="CEP00545.1"/>
    <property type="molecule type" value="Genomic_DNA"/>
</dbReference>